<proteinExistence type="inferred from homology"/>
<keyword evidence="5" id="KW-0482">Metalloprotease</keyword>
<name>C8PKD6_9BACT</name>
<dbReference type="Pfam" id="PF00675">
    <property type="entry name" value="Peptidase_M16"/>
    <property type="match status" value="1"/>
</dbReference>
<evidence type="ECO:0000259" key="6">
    <source>
        <dbReference type="Pfam" id="PF00675"/>
    </source>
</evidence>
<comment type="similarity">
    <text evidence="1">Belongs to the peptidase M16 family.</text>
</comment>
<evidence type="ECO:0000256" key="5">
    <source>
        <dbReference type="ARBA" id="ARBA00023049"/>
    </source>
</evidence>
<dbReference type="GO" id="GO:0006508">
    <property type="term" value="P:proteolysis"/>
    <property type="evidence" value="ECO:0007669"/>
    <property type="project" value="UniProtKB-KW"/>
</dbReference>
<reference evidence="8 9" key="1">
    <citation type="submission" date="2009-07" db="EMBL/GenBank/DDBJ databases">
        <authorList>
            <person name="Madupu R."/>
            <person name="Sebastian Y."/>
            <person name="Durkin A.S."/>
            <person name="Torralba M."/>
            <person name="Methe B."/>
            <person name="Sutton G.G."/>
            <person name="Strausberg R.L."/>
            <person name="Nelson K.E."/>
        </authorList>
    </citation>
    <scope>NUCLEOTIDE SEQUENCE [LARGE SCALE GENOMIC DNA]</scope>
    <source>
        <strain evidence="8 9">RM3268</strain>
    </source>
</reference>
<accession>C8PKD6</accession>
<dbReference type="STRING" id="824.CGRAC_2094"/>
<feature type="domain" description="Peptidase M16 C-terminal" evidence="7">
    <location>
        <begin position="664"/>
        <end position="831"/>
    </location>
</feature>
<dbReference type="EC" id="3.4.24.-" evidence="8"/>
<gene>
    <name evidence="8" type="ORF">CAMGR0001_0152</name>
</gene>
<dbReference type="Proteomes" id="UP000005709">
    <property type="component" value="Unassembled WGS sequence"/>
</dbReference>
<dbReference type="SUPFAM" id="SSF63411">
    <property type="entry name" value="LuxS/MPP-like metallohydrolase"/>
    <property type="match status" value="3"/>
</dbReference>
<dbReference type="GO" id="GO:0046872">
    <property type="term" value="F:metal ion binding"/>
    <property type="evidence" value="ECO:0007669"/>
    <property type="project" value="InterPro"/>
</dbReference>
<evidence type="ECO:0000313" key="8">
    <source>
        <dbReference type="EMBL" id="EEV16545.1"/>
    </source>
</evidence>
<dbReference type="RefSeq" id="WP_005872725.1">
    <property type="nucleotide sequence ID" value="NZ_ACYG01000030.1"/>
</dbReference>
<evidence type="ECO:0000313" key="9">
    <source>
        <dbReference type="Proteomes" id="UP000005709"/>
    </source>
</evidence>
<dbReference type="OrthoDB" id="9811314at2"/>
<feature type="domain" description="Peptidase M16 N-terminal" evidence="6">
    <location>
        <begin position="36"/>
        <end position="157"/>
    </location>
</feature>
<keyword evidence="2" id="KW-0645">Protease</keyword>
<dbReference type="Gene3D" id="3.30.830.10">
    <property type="entry name" value="Metalloenzyme, LuxS/M16 peptidase-like"/>
    <property type="match status" value="3"/>
</dbReference>
<keyword evidence="4" id="KW-0862">Zinc</keyword>
<dbReference type="Pfam" id="PF05193">
    <property type="entry name" value="Peptidase_M16_C"/>
    <property type="match status" value="2"/>
</dbReference>
<sequence length="913" mass="102074">MRKILLFLLLCAGAFALEWDGAVLRGALPNGLKYYILENSVPKNSAVFYLVVDAGSIDESPNERGLVHFIEHMSFNGSRDFSKNELIKKLQSLGVKFGADVNAQTGYDSTIYTLSIAVSEENLKDVFKIFASIADGVEFNPLELVKERGVIIEEARSRDTPIARLYERMDEELYGGSAYFNRAPIGDMAVVKSVSAQRIKELYQKIYQPRSMKFIAVGDFKRDKILKLLKQNFSPLKNTNSYARQDMGIPSRQGLKIYNYDTNETSLNSVKISFWEEFAPPSSEANARKILKSELISSLISTIYERAKASEGALLRVNFSRSNLQFQKTIYSFDVAVLGGDFDGAISQALGLIKGLRDSGFDARDFALAKDALISSRHSAFKRRKSANSAFFAREILHAVKSGAVLPSAVKQRDLEVKLLREISLEELNLEFRRLTDLSEVHASVFSGSGYNLDEAKFKKLQSGAKAVNTHAAHKKLPDSLVSKNLPEGKILSKSLDSQFKFYTYLLENNATVILKPLKTRKDFISFAAVSRGGMSNLAHPGLGSFAAMLSNESGAGEFNNYEISQILSGRQVNYRKNISAFSHGFYGSCGSRDLKWLLEAINLELSSPRVDEKALQNLKIKSLDELARNEKLPGYKFSREFSEFFYGGNARMRPLSAAQIKALNAEELKKIIYDKFSNAASYTFVLSGDFELKDAEALIKKYLASLPVRGEREDFKDDGIRSLSGRHVFMRNYQNSPRSDVALTAINRSAPHSLENTIKISALASVLQEALRERIREDEGRTYGFSVASSLSRIPYEHSSLHISFSCAPQNTDQILSAIREIFAEIAGGGSDVARHLENFKKSQIITARTARESPEFWNDALVKYALWNEEIADFKTFEKIINSISPKDIAEAAQTYIFDTDETVRINAPKF</sequence>
<dbReference type="eggNOG" id="COG0612">
    <property type="taxonomic scope" value="Bacteria"/>
</dbReference>
<evidence type="ECO:0000256" key="3">
    <source>
        <dbReference type="ARBA" id="ARBA00022801"/>
    </source>
</evidence>
<keyword evidence="9" id="KW-1185">Reference proteome</keyword>
<dbReference type="InterPro" id="IPR011765">
    <property type="entry name" value="Pept_M16_N"/>
</dbReference>
<evidence type="ECO:0000259" key="7">
    <source>
        <dbReference type="Pfam" id="PF05193"/>
    </source>
</evidence>
<dbReference type="InterPro" id="IPR011249">
    <property type="entry name" value="Metalloenz_LuxS/M16"/>
</dbReference>
<evidence type="ECO:0000256" key="2">
    <source>
        <dbReference type="ARBA" id="ARBA00022670"/>
    </source>
</evidence>
<protein>
    <submittedName>
        <fullName evidence="8">Peptidase M16 inactive domain protein</fullName>
        <ecNumber evidence="8">3.4.24.-</ecNumber>
    </submittedName>
</protein>
<dbReference type="InterPro" id="IPR050626">
    <property type="entry name" value="Peptidase_M16"/>
</dbReference>
<dbReference type="InterPro" id="IPR007863">
    <property type="entry name" value="Peptidase_M16_C"/>
</dbReference>
<organism evidence="8 9">
    <name type="scientific">Campylobacter gracilis RM3268</name>
    <dbReference type="NCBI Taxonomy" id="553220"/>
    <lineage>
        <taxon>Bacteria</taxon>
        <taxon>Pseudomonadati</taxon>
        <taxon>Campylobacterota</taxon>
        <taxon>Epsilonproteobacteria</taxon>
        <taxon>Campylobacterales</taxon>
        <taxon>Campylobacteraceae</taxon>
        <taxon>Campylobacter</taxon>
    </lineage>
</organism>
<comment type="caution">
    <text evidence="8">The sequence shown here is derived from an EMBL/GenBank/DDBJ whole genome shotgun (WGS) entry which is preliminary data.</text>
</comment>
<evidence type="ECO:0000256" key="1">
    <source>
        <dbReference type="ARBA" id="ARBA00007261"/>
    </source>
</evidence>
<keyword evidence="3 8" id="KW-0378">Hydrolase</keyword>
<dbReference type="PANTHER" id="PTHR43690">
    <property type="entry name" value="NARDILYSIN"/>
    <property type="match status" value="1"/>
</dbReference>
<dbReference type="AlphaFoldDB" id="C8PKD6"/>
<dbReference type="EMBL" id="ACYG01000030">
    <property type="protein sequence ID" value="EEV16545.1"/>
    <property type="molecule type" value="Genomic_DNA"/>
</dbReference>
<evidence type="ECO:0000256" key="4">
    <source>
        <dbReference type="ARBA" id="ARBA00022833"/>
    </source>
</evidence>
<dbReference type="GO" id="GO:0008237">
    <property type="term" value="F:metallopeptidase activity"/>
    <property type="evidence" value="ECO:0007669"/>
    <property type="project" value="UniProtKB-KW"/>
</dbReference>
<feature type="domain" description="Peptidase M16 C-terminal" evidence="7">
    <location>
        <begin position="193"/>
        <end position="373"/>
    </location>
</feature>
<dbReference type="PANTHER" id="PTHR43690:SF34">
    <property type="entry name" value="ZINC PROTEASE PQQL-LIKE"/>
    <property type="match status" value="1"/>
</dbReference>